<evidence type="ECO:0000313" key="1">
    <source>
        <dbReference type="EMBL" id="QSO48683.1"/>
    </source>
</evidence>
<dbReference type="RefSeq" id="WP_206658006.1">
    <property type="nucleotide sequence ID" value="NZ_CP071182.1"/>
</dbReference>
<evidence type="ECO:0000313" key="2">
    <source>
        <dbReference type="Proteomes" id="UP000663505"/>
    </source>
</evidence>
<organism evidence="1 2">
    <name type="scientific">Alicyclobacillus mengziensis</name>
    <dbReference type="NCBI Taxonomy" id="2931921"/>
    <lineage>
        <taxon>Bacteria</taxon>
        <taxon>Bacillati</taxon>
        <taxon>Bacillota</taxon>
        <taxon>Bacilli</taxon>
        <taxon>Bacillales</taxon>
        <taxon>Alicyclobacillaceae</taxon>
        <taxon>Alicyclobacillus</taxon>
    </lineage>
</organism>
<dbReference type="Proteomes" id="UP000663505">
    <property type="component" value="Chromosome"/>
</dbReference>
<keyword evidence="2" id="KW-1185">Reference proteome</keyword>
<dbReference type="AlphaFoldDB" id="A0A9X7W3K3"/>
<sequence length="187" mass="21192">MELSHQAGVDIQYIDRIQHIFSNFTTNDEELTFASSVMEQAEMIEVAVQESGETQVTVSTAQAIYHFHTFRTDYIGHASRTLVDLFEHFGVCLPIEFLVANRVMAIYLTGNKVVVGETEYPIEVRDGQYQLVEPVQWMISSSILDVIVRLANEYQISYEEVVESAIRLISESQPPQDVSLSSTYSTE</sequence>
<dbReference type="KEGG" id="afx:JZ786_06875"/>
<dbReference type="EMBL" id="CP071182">
    <property type="protein sequence ID" value="QSO48683.1"/>
    <property type="molecule type" value="Genomic_DNA"/>
</dbReference>
<protein>
    <submittedName>
        <fullName evidence="1">Uncharacterized protein</fullName>
    </submittedName>
</protein>
<name>A0A9X7W3K3_9BACL</name>
<reference evidence="1 2" key="1">
    <citation type="submission" date="2021-02" db="EMBL/GenBank/DDBJ databases">
        <title>Alicyclobacillus curvatus sp. nov. and Alicyclobacillus mengziensis sp. nov., two acidophilic bacteria isolated from acid mine drainage.</title>
        <authorList>
            <person name="Huang Y."/>
        </authorList>
    </citation>
    <scope>NUCLEOTIDE SEQUENCE [LARGE SCALE GENOMIC DNA]</scope>
    <source>
        <strain evidence="1 2">S30H14</strain>
    </source>
</reference>
<accession>A0A9X7W3K3</accession>
<proteinExistence type="predicted"/>
<gene>
    <name evidence="1" type="ORF">JZ786_06875</name>
</gene>